<dbReference type="RefSeq" id="WP_379887654.1">
    <property type="nucleotide sequence ID" value="NZ_JBHSDI010000015.1"/>
</dbReference>
<evidence type="ECO:0000256" key="9">
    <source>
        <dbReference type="PROSITE-ProRule" id="PRU00284"/>
    </source>
</evidence>
<evidence type="ECO:0000313" key="15">
    <source>
        <dbReference type="Proteomes" id="UP001595798"/>
    </source>
</evidence>
<proteinExistence type="inferred from homology"/>
<dbReference type="Gene3D" id="1.10.287.950">
    <property type="entry name" value="Methyl-accepting chemotaxis protein"/>
    <property type="match status" value="1"/>
</dbReference>
<sequence length="559" mass="60848">MTIMTRLNIRSRLLLAVLLPVILTGVAVAWLTTSQLKASGEAELQRLERTLTDARKEGLRDVVQTTRSIISEARSDPALSDEEARQEARSRIRSIEFGNNNYVFAWRRDMFNLAYRPDPDREGISEDPEVGELIGDLFEAAAGNGFYAYEWPNPAAGGAIEPKLSYAVLIDDWDWMIGAGVYITDIEATLAKARAEIDENINQALIFILLATVVVIVIAAVLGGLVGRTVTRPLARVSDMMREVAEGDGDLTHRLPDEGNDELAVLCQRFNAFIAKIHGTIREVDETTRQVASAAEELSSVAEETRASVQVQGSETDQIASAITEMAATIHQISKNANEVQQAGADADRLSREGGQTMAGSQQSVAQLSQNILESATAIEALAARSDDIQKVLDVIHEVTDQTNLLALNAAIEAARAGEHGRGFAVVADEVRQLARRSGESAGQIREMIDGFTSETRSAVDRMRSSQGLSDETVERINHASSALSTIERSVEHIHDQVTQIAAAAEEQSQVAEEINKNVVRIVEAAQNSDAGVTQTNDASRELARLGERLRELVSQFRV</sequence>
<evidence type="ECO:0000256" key="4">
    <source>
        <dbReference type="ARBA" id="ARBA00022692"/>
    </source>
</evidence>
<dbReference type="Pfam" id="PF00672">
    <property type="entry name" value="HAMP"/>
    <property type="match status" value="1"/>
</dbReference>
<dbReference type="PROSITE" id="PS50111">
    <property type="entry name" value="CHEMOTAXIS_TRANSDUC_2"/>
    <property type="match status" value="1"/>
</dbReference>
<evidence type="ECO:0000259" key="12">
    <source>
        <dbReference type="PROSITE" id="PS50192"/>
    </source>
</evidence>
<organism evidence="14 15">
    <name type="scientific">Marinobacter lacisalsi</name>
    <dbReference type="NCBI Taxonomy" id="475979"/>
    <lineage>
        <taxon>Bacteria</taxon>
        <taxon>Pseudomonadati</taxon>
        <taxon>Pseudomonadota</taxon>
        <taxon>Gammaproteobacteria</taxon>
        <taxon>Pseudomonadales</taxon>
        <taxon>Marinobacteraceae</taxon>
        <taxon>Marinobacter</taxon>
    </lineage>
</organism>
<evidence type="ECO:0000256" key="3">
    <source>
        <dbReference type="ARBA" id="ARBA00022519"/>
    </source>
</evidence>
<dbReference type="PROSITE" id="PS50885">
    <property type="entry name" value="HAMP"/>
    <property type="match status" value="1"/>
</dbReference>
<dbReference type="PROSITE" id="PS50192">
    <property type="entry name" value="T_SNARE"/>
    <property type="match status" value="1"/>
</dbReference>
<evidence type="ECO:0000259" key="11">
    <source>
        <dbReference type="PROSITE" id="PS50111"/>
    </source>
</evidence>
<feature type="transmembrane region" description="Helical" evidence="10">
    <location>
        <begin position="204"/>
        <end position="226"/>
    </location>
</feature>
<dbReference type="InterPro" id="IPR033480">
    <property type="entry name" value="sCache_2"/>
</dbReference>
<keyword evidence="2" id="KW-1003">Cell membrane</keyword>
<feature type="domain" description="Methyl-accepting transducer" evidence="11">
    <location>
        <begin position="287"/>
        <end position="523"/>
    </location>
</feature>
<dbReference type="Pfam" id="PF00015">
    <property type="entry name" value="MCPsignal"/>
    <property type="match status" value="1"/>
</dbReference>
<comment type="subcellular location">
    <subcellularLocation>
        <location evidence="1">Cell inner membrane</location>
        <topology evidence="1">Multi-pass membrane protein</topology>
    </subcellularLocation>
</comment>
<reference evidence="15" key="1">
    <citation type="journal article" date="2019" name="Int. J. Syst. Evol. Microbiol.">
        <title>The Global Catalogue of Microorganisms (GCM) 10K type strain sequencing project: providing services to taxonomists for standard genome sequencing and annotation.</title>
        <authorList>
            <consortium name="The Broad Institute Genomics Platform"/>
            <consortium name="The Broad Institute Genome Sequencing Center for Infectious Disease"/>
            <person name="Wu L."/>
            <person name="Ma J."/>
        </authorList>
    </citation>
    <scope>NUCLEOTIDE SEQUENCE [LARGE SCALE GENOMIC DNA]</scope>
    <source>
        <strain evidence="15">CECT 7297</strain>
    </source>
</reference>
<feature type="domain" description="HAMP" evidence="13">
    <location>
        <begin position="228"/>
        <end position="282"/>
    </location>
</feature>
<keyword evidence="5 10" id="KW-1133">Transmembrane helix</keyword>
<evidence type="ECO:0000256" key="1">
    <source>
        <dbReference type="ARBA" id="ARBA00004429"/>
    </source>
</evidence>
<dbReference type="SUPFAM" id="SSF58104">
    <property type="entry name" value="Methyl-accepting chemotaxis protein (MCP) signaling domain"/>
    <property type="match status" value="1"/>
</dbReference>
<evidence type="ECO:0000256" key="2">
    <source>
        <dbReference type="ARBA" id="ARBA00022475"/>
    </source>
</evidence>
<dbReference type="PANTHER" id="PTHR32089">
    <property type="entry name" value="METHYL-ACCEPTING CHEMOTAXIS PROTEIN MCPB"/>
    <property type="match status" value="1"/>
</dbReference>
<dbReference type="SMART" id="SM00304">
    <property type="entry name" value="HAMP"/>
    <property type="match status" value="2"/>
</dbReference>
<evidence type="ECO:0000256" key="7">
    <source>
        <dbReference type="ARBA" id="ARBA00023224"/>
    </source>
</evidence>
<gene>
    <name evidence="14" type="ORF">ACFOZ5_12135</name>
</gene>
<keyword evidence="15" id="KW-1185">Reference proteome</keyword>
<name>A0ABV8QIE3_9GAMM</name>
<evidence type="ECO:0000256" key="6">
    <source>
        <dbReference type="ARBA" id="ARBA00023136"/>
    </source>
</evidence>
<evidence type="ECO:0000256" key="8">
    <source>
        <dbReference type="ARBA" id="ARBA00029447"/>
    </source>
</evidence>
<accession>A0ABV8QIE3</accession>
<comment type="similarity">
    <text evidence="8">Belongs to the methyl-accepting chemotaxis (MCP) protein family.</text>
</comment>
<keyword evidence="4 10" id="KW-0812">Transmembrane</keyword>
<dbReference type="InterPro" id="IPR003660">
    <property type="entry name" value="HAMP_dom"/>
</dbReference>
<feature type="domain" description="T-SNARE coiled-coil homology" evidence="12">
    <location>
        <begin position="278"/>
        <end position="340"/>
    </location>
</feature>
<dbReference type="Proteomes" id="UP001595798">
    <property type="component" value="Unassembled WGS sequence"/>
</dbReference>
<keyword evidence="6 10" id="KW-0472">Membrane</keyword>
<keyword evidence="7 9" id="KW-0807">Transducer</keyword>
<comment type="caution">
    <text evidence="14">The sequence shown here is derived from an EMBL/GenBank/DDBJ whole genome shotgun (WGS) entry which is preliminary data.</text>
</comment>
<dbReference type="EMBL" id="JBHSDI010000015">
    <property type="protein sequence ID" value="MFC4259779.1"/>
    <property type="molecule type" value="Genomic_DNA"/>
</dbReference>
<dbReference type="PANTHER" id="PTHR32089:SF112">
    <property type="entry name" value="LYSOZYME-LIKE PROTEIN-RELATED"/>
    <property type="match status" value="1"/>
</dbReference>
<dbReference type="CDD" id="cd11386">
    <property type="entry name" value="MCP_signal"/>
    <property type="match status" value="1"/>
</dbReference>
<dbReference type="CDD" id="cd18774">
    <property type="entry name" value="PDC2_HK_sensor"/>
    <property type="match status" value="1"/>
</dbReference>
<protein>
    <submittedName>
        <fullName evidence="14">Methyl-accepting chemotaxis protein</fullName>
    </submittedName>
</protein>
<evidence type="ECO:0000259" key="13">
    <source>
        <dbReference type="PROSITE" id="PS50885"/>
    </source>
</evidence>
<dbReference type="InterPro" id="IPR000727">
    <property type="entry name" value="T_SNARE_dom"/>
</dbReference>
<dbReference type="InterPro" id="IPR004089">
    <property type="entry name" value="MCPsignal_dom"/>
</dbReference>
<dbReference type="Gene3D" id="3.30.450.20">
    <property type="entry name" value="PAS domain"/>
    <property type="match status" value="1"/>
</dbReference>
<evidence type="ECO:0000256" key="10">
    <source>
        <dbReference type="SAM" id="Phobius"/>
    </source>
</evidence>
<dbReference type="Pfam" id="PF17200">
    <property type="entry name" value="sCache_2"/>
    <property type="match status" value="1"/>
</dbReference>
<dbReference type="CDD" id="cd06225">
    <property type="entry name" value="HAMP"/>
    <property type="match status" value="1"/>
</dbReference>
<evidence type="ECO:0000313" key="14">
    <source>
        <dbReference type="EMBL" id="MFC4259779.1"/>
    </source>
</evidence>
<keyword evidence="3" id="KW-0997">Cell inner membrane</keyword>
<dbReference type="SMART" id="SM00283">
    <property type="entry name" value="MA"/>
    <property type="match status" value="1"/>
</dbReference>
<evidence type="ECO:0000256" key="5">
    <source>
        <dbReference type="ARBA" id="ARBA00022989"/>
    </source>
</evidence>
<dbReference type="SMART" id="SM01049">
    <property type="entry name" value="Cache_2"/>
    <property type="match status" value="1"/>
</dbReference>